<feature type="non-terminal residue" evidence="4">
    <location>
        <position position="112"/>
    </location>
</feature>
<dbReference type="Gene3D" id="3.40.50.150">
    <property type="entry name" value="Vaccinia Virus protein VP39"/>
    <property type="match status" value="1"/>
</dbReference>
<evidence type="ECO:0000256" key="2">
    <source>
        <dbReference type="ARBA" id="ARBA00022679"/>
    </source>
</evidence>
<dbReference type="Proteomes" id="UP000675781">
    <property type="component" value="Unassembled WGS sequence"/>
</dbReference>
<dbReference type="EMBL" id="JAGSOG010000102">
    <property type="protein sequence ID" value="MBR7835603.1"/>
    <property type="molecule type" value="Genomic_DNA"/>
</dbReference>
<dbReference type="CDD" id="cd02440">
    <property type="entry name" value="AdoMet_MTases"/>
    <property type="match status" value="1"/>
</dbReference>
<evidence type="ECO:0000313" key="5">
    <source>
        <dbReference type="Proteomes" id="UP000675781"/>
    </source>
</evidence>
<comment type="caution">
    <text evidence="4">The sequence shown here is derived from an EMBL/GenBank/DDBJ whole genome shotgun (WGS) entry which is preliminary data.</text>
</comment>
<dbReference type="InterPro" id="IPR029063">
    <property type="entry name" value="SAM-dependent_MTases_sf"/>
</dbReference>
<dbReference type="GO" id="GO:0008757">
    <property type="term" value="F:S-adenosylmethionine-dependent methyltransferase activity"/>
    <property type="evidence" value="ECO:0007669"/>
    <property type="project" value="InterPro"/>
</dbReference>
<dbReference type="SUPFAM" id="SSF53335">
    <property type="entry name" value="S-adenosyl-L-methionine-dependent methyltransferases"/>
    <property type="match status" value="1"/>
</dbReference>
<reference evidence="4" key="1">
    <citation type="submission" date="2021-04" db="EMBL/GenBank/DDBJ databases">
        <title>Genome based classification of Actinospica acidithermotolerans sp. nov., an actinobacterium isolated from an Indonesian hot spring.</title>
        <authorList>
            <person name="Kusuma A.B."/>
            <person name="Putra K.E."/>
            <person name="Nafisah S."/>
            <person name="Loh J."/>
            <person name="Nouioui I."/>
            <person name="Goodfellow M."/>
        </authorList>
    </citation>
    <scope>NUCLEOTIDE SEQUENCE</scope>
    <source>
        <strain evidence="4">CSCA 57</strain>
    </source>
</reference>
<organism evidence="4 5">
    <name type="scientific">Actinospica durhamensis</name>
    <dbReference type="NCBI Taxonomy" id="1508375"/>
    <lineage>
        <taxon>Bacteria</taxon>
        <taxon>Bacillati</taxon>
        <taxon>Actinomycetota</taxon>
        <taxon>Actinomycetes</taxon>
        <taxon>Catenulisporales</taxon>
        <taxon>Actinospicaceae</taxon>
        <taxon>Actinospica</taxon>
    </lineage>
</organism>
<dbReference type="Pfam" id="PF05724">
    <property type="entry name" value="TPMT"/>
    <property type="match status" value="1"/>
</dbReference>
<keyword evidence="3" id="KW-0949">S-adenosyl-L-methionine</keyword>
<gene>
    <name evidence="4" type="ORF">KDL01_20175</name>
</gene>
<protein>
    <submittedName>
        <fullName evidence="4">Methyltransferase domain-containing protein</fullName>
    </submittedName>
</protein>
<keyword evidence="5" id="KW-1185">Reference proteome</keyword>
<keyword evidence="2" id="KW-0808">Transferase</keyword>
<proteinExistence type="predicted"/>
<dbReference type="PROSITE" id="PS51585">
    <property type="entry name" value="SAM_MT_TPMT"/>
    <property type="match status" value="1"/>
</dbReference>
<keyword evidence="1 4" id="KW-0489">Methyltransferase</keyword>
<evidence type="ECO:0000256" key="3">
    <source>
        <dbReference type="ARBA" id="ARBA00022691"/>
    </source>
</evidence>
<dbReference type="InterPro" id="IPR008854">
    <property type="entry name" value="TPMT"/>
</dbReference>
<dbReference type="GO" id="GO:0032259">
    <property type="term" value="P:methylation"/>
    <property type="evidence" value="ECO:0007669"/>
    <property type="project" value="UniProtKB-KW"/>
</dbReference>
<sequence length="112" mass="11810">MNTRQEFWDERYRGHERLFSGNPNAVLVAEAADLEPGRALDVGCGEGADALWLARNGWQVTAIDIAPTALTRAAESATPGAAVIDRADAAASAESPALADRVTWTCADLAVT</sequence>
<name>A0A941IT49_9ACTN</name>
<evidence type="ECO:0000313" key="4">
    <source>
        <dbReference type="EMBL" id="MBR7835603.1"/>
    </source>
</evidence>
<dbReference type="RefSeq" id="WP_212530095.1">
    <property type="nucleotide sequence ID" value="NZ_JAGSOG010000102.1"/>
</dbReference>
<evidence type="ECO:0000256" key="1">
    <source>
        <dbReference type="ARBA" id="ARBA00022603"/>
    </source>
</evidence>
<dbReference type="AlphaFoldDB" id="A0A941IT49"/>
<accession>A0A941IT49</accession>